<organism evidence="2 3">
    <name type="scientific">Paenibacillus swuensis</name>
    <dbReference type="NCBI Taxonomy" id="1178515"/>
    <lineage>
        <taxon>Bacteria</taxon>
        <taxon>Bacillati</taxon>
        <taxon>Bacillota</taxon>
        <taxon>Bacilli</taxon>
        <taxon>Bacillales</taxon>
        <taxon>Paenibacillaceae</taxon>
        <taxon>Paenibacillus</taxon>
    </lineage>
</organism>
<dbReference type="EMBL" id="CP011388">
    <property type="protein sequence ID" value="ANE46602.1"/>
    <property type="molecule type" value="Genomic_DNA"/>
</dbReference>
<reference evidence="2 3" key="1">
    <citation type="submission" date="2015-01" db="EMBL/GenBank/DDBJ databases">
        <title>Paenibacillus swuensis/DY6/whole genome sequencing.</title>
        <authorList>
            <person name="Kim M.K."/>
            <person name="Srinivasan S."/>
            <person name="Lee J.-J."/>
        </authorList>
    </citation>
    <scope>NUCLEOTIDE SEQUENCE [LARGE SCALE GENOMIC DNA]</scope>
    <source>
        <strain evidence="2 3">DY6</strain>
    </source>
</reference>
<dbReference type="OrthoDB" id="581425at2"/>
<protein>
    <submittedName>
        <fullName evidence="2">Diguanylate cyclase</fullName>
    </submittedName>
</protein>
<dbReference type="Proteomes" id="UP000076927">
    <property type="component" value="Chromosome"/>
</dbReference>
<evidence type="ECO:0000259" key="1">
    <source>
        <dbReference type="PROSITE" id="PS50883"/>
    </source>
</evidence>
<dbReference type="SUPFAM" id="SSF141868">
    <property type="entry name" value="EAL domain-like"/>
    <property type="match status" value="1"/>
</dbReference>
<dbReference type="AlphaFoldDB" id="A0A172TI11"/>
<sequence length="346" mass="39560">MSEQCSNCIVTEQGYTVLFQEEMSFEALDLYLKKQPATHWRKIDSSLHWMKEPLFHEILDYATAHLDTDRIKAVPADREDPLRSLEHLRPIAEFQAQREAHWIDEVIRQTAIRTYYQPIVALEGEAVRTVGYELLSRGVDADGGLIPPNRLFEAARVRNRLFALDRVCRLEAVKNAAGLDGQMIFINFLPTTIYNPEHCLQSTFAMVQKYGIDPSSIIFEVVESEEIRNMDHLRRILQYYKDHGFRFALDDVGTGYNSLEVLAELKPDVVKLAIEYTRGVSRDAEKRRIAEAVVRMTHTMGSQALAEGVEDAEDLACLREMGYDLFQGYYFGKPGPVPVLAEVQIK</sequence>
<dbReference type="PATRIC" id="fig|1178515.4.peg.2068"/>
<dbReference type="InterPro" id="IPR035919">
    <property type="entry name" value="EAL_sf"/>
</dbReference>
<dbReference type="GO" id="GO:0071111">
    <property type="term" value="F:cyclic-guanylate-specific phosphodiesterase activity"/>
    <property type="evidence" value="ECO:0007669"/>
    <property type="project" value="InterPro"/>
</dbReference>
<dbReference type="RefSeq" id="WP_068606205.1">
    <property type="nucleotide sequence ID" value="NZ_CP011388.1"/>
</dbReference>
<dbReference type="InterPro" id="IPR050706">
    <property type="entry name" value="Cyclic-di-GMP_PDE-like"/>
</dbReference>
<dbReference type="Pfam" id="PF00563">
    <property type="entry name" value="EAL"/>
    <property type="match status" value="1"/>
</dbReference>
<feature type="domain" description="EAL" evidence="1">
    <location>
        <begin position="96"/>
        <end position="346"/>
    </location>
</feature>
<dbReference type="PANTHER" id="PTHR33121">
    <property type="entry name" value="CYCLIC DI-GMP PHOSPHODIESTERASE PDEF"/>
    <property type="match status" value="1"/>
</dbReference>
<dbReference type="InterPro" id="IPR001633">
    <property type="entry name" value="EAL_dom"/>
</dbReference>
<accession>A0A172TI11</accession>
<proteinExistence type="predicted"/>
<evidence type="ECO:0000313" key="3">
    <source>
        <dbReference type="Proteomes" id="UP000076927"/>
    </source>
</evidence>
<dbReference type="SMART" id="SM00052">
    <property type="entry name" value="EAL"/>
    <property type="match status" value="1"/>
</dbReference>
<evidence type="ECO:0000313" key="2">
    <source>
        <dbReference type="EMBL" id="ANE46602.1"/>
    </source>
</evidence>
<dbReference type="Gene3D" id="3.20.20.450">
    <property type="entry name" value="EAL domain"/>
    <property type="match status" value="1"/>
</dbReference>
<name>A0A172TI11_9BACL</name>
<dbReference type="STRING" id="1178515.SY83_10320"/>
<dbReference type="PANTHER" id="PTHR33121:SF70">
    <property type="entry name" value="SIGNALING PROTEIN YKOW"/>
    <property type="match status" value="1"/>
</dbReference>
<gene>
    <name evidence="2" type="ORF">SY83_10320</name>
</gene>
<dbReference type="PROSITE" id="PS50883">
    <property type="entry name" value="EAL"/>
    <property type="match status" value="1"/>
</dbReference>
<dbReference type="CDD" id="cd01948">
    <property type="entry name" value="EAL"/>
    <property type="match status" value="1"/>
</dbReference>
<keyword evidence="3" id="KW-1185">Reference proteome</keyword>
<dbReference type="KEGG" id="pswu:SY83_10320"/>